<reference evidence="6 7" key="1">
    <citation type="submission" date="2019-03" db="EMBL/GenBank/DDBJ databases">
        <title>Sequencing 23 genomes of Wallemia ichthyophaga.</title>
        <authorList>
            <person name="Gostincar C."/>
        </authorList>
    </citation>
    <scope>NUCLEOTIDE SEQUENCE [LARGE SCALE GENOMIC DNA]</scope>
    <source>
        <strain evidence="6 7">EXF-8621</strain>
    </source>
</reference>
<dbReference type="GO" id="GO:0009249">
    <property type="term" value="P:protein lipoylation"/>
    <property type="evidence" value="ECO:0007669"/>
    <property type="project" value="InterPro"/>
</dbReference>
<organism evidence="6 7">
    <name type="scientific">Wallemia ichthyophaga</name>
    <dbReference type="NCBI Taxonomy" id="245174"/>
    <lineage>
        <taxon>Eukaryota</taxon>
        <taxon>Fungi</taxon>
        <taxon>Dikarya</taxon>
        <taxon>Basidiomycota</taxon>
        <taxon>Wallemiomycotina</taxon>
        <taxon>Wallemiomycetes</taxon>
        <taxon>Wallemiales</taxon>
        <taxon>Wallemiaceae</taxon>
        <taxon>Wallemia</taxon>
    </lineage>
</organism>
<comment type="pathway">
    <text evidence="2">Protein modification; protein lipoylation via exogenous pathway; protein N(6)-(lipoyl)lysine from lipoate: step 2/2.</text>
</comment>
<sequence length="350" mass="39525">MLTVIKHTCLSGRRYSTLVKPQSTQTEALAYVSHSTDPWFNLAFEDWLFRTSSKPSHVLYLYKNSPSVIIGRNQNQWKEIDLKTLNRLNIPFVRRRSGGGTVFHDLGNTNYSVMMPQSVFNRRDNAQLVASALNELSVPAVVNERNDIVVDGYKVSGSAFKLTSSRAYHHGTMLLDSNIKTLSQALKNTNQSMVTKGVSSVRSPVKNIIEWQPHITHDTFVAAVIKKFEEHHKVDKKIIVSDIDENILKEDGGNQIQKLKDELQEWDWHYGQTPEFTNTLSTIIEGTEIVGTTAEITAKQGKIIKMNVSGFSEDVGKQFIGKKYGFIQVEDIAASSEMDRSVVEWLIECM</sequence>
<dbReference type="PANTHER" id="PTHR12561">
    <property type="entry name" value="LIPOATE-PROTEIN LIGASE"/>
    <property type="match status" value="1"/>
</dbReference>
<evidence type="ECO:0000259" key="5">
    <source>
        <dbReference type="PROSITE" id="PS51733"/>
    </source>
</evidence>
<dbReference type="InterPro" id="IPR045864">
    <property type="entry name" value="aa-tRNA-synth_II/BPL/LPL"/>
</dbReference>
<dbReference type="Pfam" id="PF21948">
    <property type="entry name" value="LplA-B_cat"/>
    <property type="match status" value="1"/>
</dbReference>
<comment type="similarity">
    <text evidence="3">Belongs to the LplA family.</text>
</comment>
<comment type="caution">
    <text evidence="6">The sequence shown here is derived from an EMBL/GenBank/DDBJ whole genome shotgun (WGS) entry which is preliminary data.</text>
</comment>
<proteinExistence type="inferred from homology"/>
<evidence type="ECO:0000256" key="3">
    <source>
        <dbReference type="ARBA" id="ARBA00008242"/>
    </source>
</evidence>
<dbReference type="InterPro" id="IPR004143">
    <property type="entry name" value="BPL_LPL_catalytic"/>
</dbReference>
<dbReference type="Gene3D" id="3.30.930.10">
    <property type="entry name" value="Bira Bifunctional Protein, Domain 2"/>
    <property type="match status" value="1"/>
</dbReference>
<dbReference type="GO" id="GO:0017118">
    <property type="term" value="F:lipoyltransferase activity"/>
    <property type="evidence" value="ECO:0007669"/>
    <property type="project" value="TreeGrafter"/>
</dbReference>
<name>A0A4T0IAR3_WALIC</name>
<protein>
    <recommendedName>
        <fullName evidence="4">Putative lipoate-protein ligase A</fullName>
    </recommendedName>
</protein>
<dbReference type="Proteomes" id="UP000306954">
    <property type="component" value="Unassembled WGS sequence"/>
</dbReference>
<dbReference type="SUPFAM" id="SSF55681">
    <property type="entry name" value="Class II aaRS and biotin synthetases"/>
    <property type="match status" value="1"/>
</dbReference>
<dbReference type="InterPro" id="IPR004562">
    <property type="entry name" value="LipoylTrfase_LipoateP_Ligase"/>
</dbReference>
<dbReference type="NCBIfam" id="TIGR00545">
    <property type="entry name" value="lipoyltrans"/>
    <property type="match status" value="1"/>
</dbReference>
<dbReference type="EMBL" id="SPOF01000010">
    <property type="protein sequence ID" value="TIB14589.1"/>
    <property type="molecule type" value="Genomic_DNA"/>
</dbReference>
<evidence type="ECO:0000256" key="1">
    <source>
        <dbReference type="ARBA" id="ARBA00003253"/>
    </source>
</evidence>
<feature type="domain" description="BPL/LPL catalytic" evidence="5">
    <location>
        <begin position="53"/>
        <end position="236"/>
    </location>
</feature>
<accession>A0A4T0IAR3</accession>
<evidence type="ECO:0000313" key="7">
    <source>
        <dbReference type="Proteomes" id="UP000306954"/>
    </source>
</evidence>
<dbReference type="PROSITE" id="PS51733">
    <property type="entry name" value="BPL_LPL_CATALYTIC"/>
    <property type="match status" value="1"/>
</dbReference>
<gene>
    <name evidence="6" type="ORF">E3P90_01172</name>
</gene>
<dbReference type="AlphaFoldDB" id="A0A4T0IAR3"/>
<dbReference type="GO" id="GO:0005739">
    <property type="term" value="C:mitochondrion"/>
    <property type="evidence" value="ECO:0007669"/>
    <property type="project" value="TreeGrafter"/>
</dbReference>
<dbReference type="PANTHER" id="PTHR12561:SF3">
    <property type="entry name" value="LIPOYLTRANSFERASE 1, MITOCHONDRIAL"/>
    <property type="match status" value="1"/>
</dbReference>
<comment type="function">
    <text evidence="1">Catalyzes both the ATP-dependent activation of exogenously supplied lipoate to lipoyl-AMP and the transfer of the activated lipoyl onto the lipoyl domains of lipoate-dependent enzymes.</text>
</comment>
<dbReference type="UniPathway" id="UPA00537">
    <property type="reaction ID" value="UER00595"/>
</dbReference>
<evidence type="ECO:0000313" key="6">
    <source>
        <dbReference type="EMBL" id="TIB14589.1"/>
    </source>
</evidence>
<dbReference type="CDD" id="cd16443">
    <property type="entry name" value="LplA"/>
    <property type="match status" value="1"/>
</dbReference>
<evidence type="ECO:0000256" key="4">
    <source>
        <dbReference type="ARBA" id="ARBA00015925"/>
    </source>
</evidence>
<evidence type="ECO:0000256" key="2">
    <source>
        <dbReference type="ARBA" id="ARBA00005085"/>
    </source>
</evidence>